<dbReference type="InterPro" id="IPR050194">
    <property type="entry name" value="Glycosyltransferase_grp1"/>
</dbReference>
<keyword evidence="3" id="KW-1185">Reference proteome</keyword>
<dbReference type="PANTHER" id="PTHR45947:SF15">
    <property type="entry name" value="TEICHURONIC ACID BIOSYNTHESIS GLYCOSYLTRANSFERASE TUAC-RELATED"/>
    <property type="match status" value="1"/>
</dbReference>
<dbReference type="Proteomes" id="UP000590740">
    <property type="component" value="Unassembled WGS sequence"/>
</dbReference>
<dbReference type="Pfam" id="PF13692">
    <property type="entry name" value="Glyco_trans_1_4"/>
    <property type="match status" value="1"/>
</dbReference>
<protein>
    <submittedName>
        <fullName evidence="2">Glycosyltransferase involved in cell wall biosynthesis</fullName>
    </submittedName>
</protein>
<dbReference type="GO" id="GO:0016757">
    <property type="term" value="F:glycosyltransferase activity"/>
    <property type="evidence" value="ECO:0007669"/>
    <property type="project" value="TreeGrafter"/>
</dbReference>
<feature type="domain" description="Glycosyltransferase subfamily 4-like N-terminal" evidence="1">
    <location>
        <begin position="10"/>
        <end position="166"/>
    </location>
</feature>
<reference evidence="2 3" key="1">
    <citation type="submission" date="2020-08" db="EMBL/GenBank/DDBJ databases">
        <title>Genomic Encyclopedia of Type Strains, Phase IV (KMG-IV): sequencing the most valuable type-strain genomes for metagenomic binning, comparative biology and taxonomic classification.</title>
        <authorList>
            <person name="Goeker M."/>
        </authorList>
    </citation>
    <scope>NUCLEOTIDE SEQUENCE [LARGE SCALE GENOMIC DNA]</scope>
    <source>
        <strain evidence="2 3">DSM 12252</strain>
    </source>
</reference>
<dbReference type="Pfam" id="PF13439">
    <property type="entry name" value="Glyco_transf_4"/>
    <property type="match status" value="1"/>
</dbReference>
<evidence type="ECO:0000259" key="1">
    <source>
        <dbReference type="Pfam" id="PF13439"/>
    </source>
</evidence>
<keyword evidence="2" id="KW-0808">Transferase</keyword>
<accession>A0A7W7YFH2</accession>
<proteinExistence type="predicted"/>
<dbReference type="InterPro" id="IPR028098">
    <property type="entry name" value="Glyco_trans_4-like_N"/>
</dbReference>
<dbReference type="EMBL" id="JACHIG010000014">
    <property type="protein sequence ID" value="MBB5035174.1"/>
    <property type="molecule type" value="Genomic_DNA"/>
</dbReference>
<dbReference type="SUPFAM" id="SSF53756">
    <property type="entry name" value="UDP-Glycosyltransferase/glycogen phosphorylase"/>
    <property type="match status" value="1"/>
</dbReference>
<organism evidence="2 3">
    <name type="scientific">Prosthecobacter vanneervenii</name>
    <dbReference type="NCBI Taxonomy" id="48466"/>
    <lineage>
        <taxon>Bacteria</taxon>
        <taxon>Pseudomonadati</taxon>
        <taxon>Verrucomicrobiota</taxon>
        <taxon>Verrucomicrobiia</taxon>
        <taxon>Verrucomicrobiales</taxon>
        <taxon>Verrucomicrobiaceae</taxon>
        <taxon>Prosthecobacter</taxon>
    </lineage>
</organism>
<evidence type="ECO:0000313" key="3">
    <source>
        <dbReference type="Proteomes" id="UP000590740"/>
    </source>
</evidence>
<dbReference type="RefSeq" id="WP_184343697.1">
    <property type="nucleotide sequence ID" value="NZ_JACHIG010000014.1"/>
</dbReference>
<evidence type="ECO:0000313" key="2">
    <source>
        <dbReference type="EMBL" id="MBB5035174.1"/>
    </source>
</evidence>
<dbReference type="Gene3D" id="3.40.50.2000">
    <property type="entry name" value="Glycogen Phosphorylase B"/>
    <property type="match status" value="2"/>
</dbReference>
<sequence length="367" mass="40081">MAHVFVTMPVGGAEDLVLSIIRHPTPEGRAEAVCIRDLGVAGAAAVQDGLPVTLLPLLKGKGKRFSPAAVWKLSRWLKRERFEMVHTQVYNAHVYGVLAAWLAGIPSIMHHQKTFNRERRRRWWTMRALSWLAARQVTLSEQTRGDVMQALGVSADKTAVLPNFVDGSVYTPPQDRAALRASLGLPVDAPLVGGIASLNSQKNHAATVRMMHGLLQRLPEARGLIFGEGPLRGELQAQIDSLGIAGRLTLAGNKRPVVPWLQALDVMLLPSTWEGQPLVILQALACGVPIVSSRIEGNTAVLGEDDPGMFDLGDDAGYTDRVHSILTDPSFRLSVVQHQQRIQAAQPTFVDFLRQLDCIYQKAVSEG</sequence>
<dbReference type="AlphaFoldDB" id="A0A7W7YFH2"/>
<comment type="caution">
    <text evidence="2">The sequence shown here is derived from an EMBL/GenBank/DDBJ whole genome shotgun (WGS) entry which is preliminary data.</text>
</comment>
<dbReference type="PANTHER" id="PTHR45947">
    <property type="entry name" value="SULFOQUINOVOSYL TRANSFERASE SQD2"/>
    <property type="match status" value="1"/>
</dbReference>
<name>A0A7W7YFH2_9BACT</name>
<gene>
    <name evidence="2" type="ORF">HNQ65_004783</name>
</gene>